<gene>
    <name evidence="2" type="ORF">BROSI_A0704</name>
</gene>
<feature type="domain" description="DUF7948" evidence="1">
    <location>
        <begin position="58"/>
        <end position="171"/>
    </location>
</feature>
<dbReference type="InterPro" id="IPR057708">
    <property type="entry name" value="DUF7948"/>
</dbReference>
<keyword evidence="3" id="KW-1185">Reference proteome</keyword>
<organism evidence="2 3">
    <name type="scientific">Candidatus Brocadia sinica JPN1</name>
    <dbReference type="NCBI Taxonomy" id="1197129"/>
    <lineage>
        <taxon>Bacteria</taxon>
        <taxon>Pseudomonadati</taxon>
        <taxon>Planctomycetota</taxon>
        <taxon>Candidatus Brocadiia</taxon>
        <taxon>Candidatus Brocadiales</taxon>
        <taxon>Candidatus Brocadiaceae</taxon>
        <taxon>Candidatus Brocadia</taxon>
    </lineage>
</organism>
<name>A0ABQ0JTV4_9BACT</name>
<dbReference type="Proteomes" id="UP000032309">
    <property type="component" value="Unassembled WGS sequence"/>
</dbReference>
<reference evidence="3" key="1">
    <citation type="journal article" date="2015" name="Genome Announc.">
        <title>Draft Genome Sequence of an Anaerobic Ammonium-Oxidizing Bacterium, "Candidatus Brocadia sinica".</title>
        <authorList>
            <person name="Oshiki M."/>
            <person name="Shinyako-Hata K."/>
            <person name="Satoh H."/>
            <person name="Okabe S."/>
        </authorList>
    </citation>
    <scope>NUCLEOTIDE SEQUENCE [LARGE SCALE GENOMIC DNA]</scope>
    <source>
        <strain evidence="3">JPN1</strain>
    </source>
</reference>
<evidence type="ECO:0000313" key="3">
    <source>
        <dbReference type="Proteomes" id="UP000032309"/>
    </source>
</evidence>
<evidence type="ECO:0000259" key="1">
    <source>
        <dbReference type="Pfam" id="PF25778"/>
    </source>
</evidence>
<protein>
    <recommendedName>
        <fullName evidence="1">DUF7948 domain-containing protein</fullName>
    </recommendedName>
</protein>
<proteinExistence type="predicted"/>
<evidence type="ECO:0000313" key="2">
    <source>
        <dbReference type="EMBL" id="GAN32192.1"/>
    </source>
</evidence>
<sequence length="175" mass="19645">MPNSTDGKKNTFINRESSLQNNLYNAEQMIQNAQCRFNILHRASGISYQNCTYCLIANPNTNADKHHIKAIALKEEFVDGKINNIQGLAKAVTKVNYFKGEAPSRWMSNISTYDVVALGEVYKGIDLKLKTYGNNVEKLFCVKPNAKPDEIKVKITGAKALKVNKEGQLEYVNEN</sequence>
<comment type="caution">
    <text evidence="2">The sequence shown here is derived from an EMBL/GenBank/DDBJ whole genome shotgun (WGS) entry which is preliminary data.</text>
</comment>
<accession>A0ABQ0JTV4</accession>
<dbReference type="EMBL" id="BAFN01000001">
    <property type="protein sequence ID" value="GAN32192.1"/>
    <property type="molecule type" value="Genomic_DNA"/>
</dbReference>
<dbReference type="RefSeq" id="WP_052562341.1">
    <property type="nucleotide sequence ID" value="NZ_BAFN01000001.1"/>
</dbReference>
<dbReference type="Pfam" id="PF25778">
    <property type="entry name" value="DUF7948"/>
    <property type="match status" value="1"/>
</dbReference>